<dbReference type="EMBL" id="CAJNOJ010000297">
    <property type="protein sequence ID" value="CAF1379426.1"/>
    <property type="molecule type" value="Genomic_DNA"/>
</dbReference>
<organism evidence="3 4">
    <name type="scientific">Adineta ricciae</name>
    <name type="common">Rotifer</name>
    <dbReference type="NCBI Taxonomy" id="249248"/>
    <lineage>
        <taxon>Eukaryota</taxon>
        <taxon>Metazoa</taxon>
        <taxon>Spiralia</taxon>
        <taxon>Gnathifera</taxon>
        <taxon>Rotifera</taxon>
        <taxon>Eurotatoria</taxon>
        <taxon>Bdelloidea</taxon>
        <taxon>Adinetida</taxon>
        <taxon>Adinetidae</taxon>
        <taxon>Adineta</taxon>
    </lineage>
</organism>
<dbReference type="Proteomes" id="UP000663852">
    <property type="component" value="Unassembled WGS sequence"/>
</dbReference>
<protein>
    <recommendedName>
        <fullName evidence="2">Transposase IS30-like HTH domain-containing protein</fullName>
    </recommendedName>
</protein>
<dbReference type="InterPro" id="IPR039421">
    <property type="entry name" value="Type_1_exporter"/>
</dbReference>
<feature type="domain" description="Transposase IS30-like HTH" evidence="2">
    <location>
        <begin position="6"/>
        <end position="39"/>
    </location>
</feature>
<dbReference type="AlphaFoldDB" id="A0A815JLD0"/>
<proteinExistence type="predicted"/>
<dbReference type="Gene3D" id="3.40.50.300">
    <property type="entry name" value="P-loop containing nucleotide triphosphate hydrolases"/>
    <property type="match status" value="1"/>
</dbReference>
<dbReference type="Pfam" id="PF13936">
    <property type="entry name" value="HTH_38"/>
    <property type="match status" value="1"/>
</dbReference>
<dbReference type="InterPro" id="IPR025246">
    <property type="entry name" value="IS30-like_HTH"/>
</dbReference>
<dbReference type="InterPro" id="IPR009057">
    <property type="entry name" value="Homeodomain-like_sf"/>
</dbReference>
<evidence type="ECO:0000259" key="2">
    <source>
        <dbReference type="Pfam" id="PF13936"/>
    </source>
</evidence>
<dbReference type="PANTHER" id="PTHR43394">
    <property type="entry name" value="ATP-DEPENDENT PERMEASE MDL1, MITOCHONDRIAL"/>
    <property type="match status" value="1"/>
</dbReference>
<dbReference type="OrthoDB" id="8060176at2759"/>
<keyword evidence="1" id="KW-0175">Coiled coil</keyword>
<dbReference type="SUPFAM" id="SSF46689">
    <property type="entry name" value="Homeodomain-like"/>
    <property type="match status" value="1"/>
</dbReference>
<feature type="coiled-coil region" evidence="1">
    <location>
        <begin position="145"/>
        <end position="172"/>
    </location>
</feature>
<evidence type="ECO:0000256" key="1">
    <source>
        <dbReference type="SAM" id="Coils"/>
    </source>
</evidence>
<dbReference type="Gene3D" id="1.10.10.60">
    <property type="entry name" value="Homeodomain-like"/>
    <property type="match status" value="1"/>
</dbReference>
<accession>A0A815JLD0</accession>
<dbReference type="InterPro" id="IPR027417">
    <property type="entry name" value="P-loop_NTPase"/>
</dbReference>
<comment type="caution">
    <text evidence="3">The sequence shown here is derived from an EMBL/GenBank/DDBJ whole genome shotgun (WGS) entry which is preliminary data.</text>
</comment>
<gene>
    <name evidence="3" type="ORF">EDS130_LOCUS34838</name>
</gene>
<dbReference type="GO" id="GO:0015421">
    <property type="term" value="F:ABC-type oligopeptide transporter activity"/>
    <property type="evidence" value="ECO:0007669"/>
    <property type="project" value="TreeGrafter"/>
</dbReference>
<name>A0A815JLD0_ADIRI</name>
<sequence length="497" mass="57790">MPKAIQLTEDEKRRILDLHKQNYSHREIAKKINRSKTVVINFSKDPLKYGSRKRTGRRRKVDEHTKRHILRAASKKSISCTDIIHDLNSKLSRSADGFKGVSRGAKESSSRHWCQIDLTQGIWHGHASKTSAEKYSICNIYGRSKSVIEERIRVIEKHLQQAQDAITQFEQNHDCLSVLKELNTSIYQLVQEKQQVVKDKFEYQRKMLLLDATDYQLLQNFIDIEPNRRHITWTRHIWKATKDQLIIEEDIALLQNRLLSTTLIPTSDLLHKIINNINTNIQKLNNPSPDSTTTYTSSNSIKTLITLKKDIIQEAIFIHQKEHEQIQTIIQKEQNKFFVQNRYMETTSEYQKRVNAAIENGRQHMIEYANYIQQFHPQQLLIITSRPSTTNKFLPILPFKKPIHFNPFENELEQLIGGHDILALNLSWLRSQIGRVNQETTLVLGLSIAENMSYGCLPGTFQQTDIIDAARRAHCHNFIELLPQLVEESFSAARQDD</sequence>
<reference evidence="3" key="1">
    <citation type="submission" date="2021-02" db="EMBL/GenBank/DDBJ databases">
        <authorList>
            <person name="Nowell W R."/>
        </authorList>
    </citation>
    <scope>NUCLEOTIDE SEQUENCE</scope>
</reference>
<dbReference type="SUPFAM" id="SSF52540">
    <property type="entry name" value="P-loop containing nucleoside triphosphate hydrolases"/>
    <property type="match status" value="1"/>
</dbReference>
<evidence type="ECO:0000313" key="3">
    <source>
        <dbReference type="EMBL" id="CAF1379426.1"/>
    </source>
</evidence>
<dbReference type="PANTHER" id="PTHR43394:SF1">
    <property type="entry name" value="ATP-BINDING CASSETTE SUB-FAMILY B MEMBER 10, MITOCHONDRIAL"/>
    <property type="match status" value="1"/>
</dbReference>
<evidence type="ECO:0000313" key="4">
    <source>
        <dbReference type="Proteomes" id="UP000663852"/>
    </source>
</evidence>